<evidence type="ECO:0000256" key="12">
    <source>
        <dbReference type="SAM" id="MobiDB-lite"/>
    </source>
</evidence>
<evidence type="ECO:0000256" key="1">
    <source>
        <dbReference type="ARBA" id="ARBA00004141"/>
    </source>
</evidence>
<dbReference type="HAMAP" id="MF_03064">
    <property type="entry name" value="SLC25A38"/>
    <property type="match status" value="1"/>
</dbReference>
<feature type="region of interest" description="Disordered" evidence="12">
    <location>
        <begin position="298"/>
        <end position="321"/>
    </location>
</feature>
<evidence type="ECO:0000256" key="11">
    <source>
        <dbReference type="RuleBase" id="RU000488"/>
    </source>
</evidence>
<dbReference type="InterPro" id="IPR018108">
    <property type="entry name" value="MCP_transmembrane"/>
</dbReference>
<name>A0A9P8J664_AURME</name>
<evidence type="ECO:0000256" key="5">
    <source>
        <dbReference type="ARBA" id="ARBA00022792"/>
    </source>
</evidence>
<evidence type="ECO:0000313" key="13">
    <source>
        <dbReference type="EMBL" id="KAG9687100.1"/>
    </source>
</evidence>
<feature type="compositionally biased region" description="Acidic residues" evidence="12">
    <location>
        <begin position="417"/>
        <end position="434"/>
    </location>
</feature>
<keyword evidence="5" id="KW-0999">Mitochondrion inner membrane</keyword>
<dbReference type="AlphaFoldDB" id="A0A9P8J664"/>
<sequence length="434" mass="46914">MTNGGQKHKSSAAFHFAAGLGSGVTSAFLLQPADLLKTRVQQSSSASLSVALKSILAGPSPIQQLWRGTTPSVIRTGAGSALYFGMLNQLRRATSTTTLGADGKSKTNLSNTANLATGAAARALAGFVMSPVTVLKVRYESSLYAYTSLSSAAKDIFKTNGAKGFFAGFGATAVRDAPYAGLYVLFYEQSKASLFGHLDIAAPLANFGSGVLAAAAATAVTNPFDAVKTRLQLQPEKYRNAVSAAKKMITEEGAMCLFDGLGIRMARKAISSALAWTVYEELIRRAERLPQPVQDCLKAKPTSKEGDQQQPPEHPPQEGDVEDKLKDVMNSMKFIQGRVYSLGNQTANKICSHGDRKMSGAAPFRKFERHVYKAIKRCPEVDMEPLENLFWDVNHQCHKKWMKQTKVPLGLPPKDAEETDAAEEKDEVLSDDEE</sequence>
<dbReference type="InterPro" id="IPR023395">
    <property type="entry name" value="MCP_dom_sf"/>
</dbReference>
<dbReference type="SUPFAM" id="SSF103506">
    <property type="entry name" value="Mitochondrial carrier"/>
    <property type="match status" value="1"/>
</dbReference>
<feature type="region of interest" description="Disordered" evidence="12">
    <location>
        <begin position="407"/>
        <end position="434"/>
    </location>
</feature>
<evidence type="ECO:0000256" key="3">
    <source>
        <dbReference type="ARBA" id="ARBA00022692"/>
    </source>
</evidence>
<keyword evidence="3 10" id="KW-0812">Transmembrane</keyword>
<proteinExistence type="inferred from homology"/>
<evidence type="ECO:0000256" key="8">
    <source>
        <dbReference type="ARBA" id="ARBA00023136"/>
    </source>
</evidence>
<dbReference type="GO" id="GO:0015187">
    <property type="term" value="F:glycine transmembrane transporter activity"/>
    <property type="evidence" value="ECO:0007669"/>
    <property type="project" value="InterPro"/>
</dbReference>
<feature type="non-terminal residue" evidence="13">
    <location>
        <position position="1"/>
    </location>
</feature>
<gene>
    <name evidence="13" type="ORF">KCU76_g10551</name>
</gene>
<feature type="repeat" description="Solcar" evidence="10">
    <location>
        <begin position="10"/>
        <end position="93"/>
    </location>
</feature>
<feature type="repeat" description="Solcar" evidence="10">
    <location>
        <begin position="109"/>
        <end position="193"/>
    </location>
</feature>
<comment type="catalytic activity">
    <reaction evidence="9">
        <text>glycine(in) = glycine(out)</text>
        <dbReference type="Rhea" id="RHEA:70715"/>
        <dbReference type="ChEBI" id="CHEBI:57305"/>
    </reaction>
</comment>
<comment type="similarity">
    <text evidence="11">Belongs to the mitochondrial carrier (TC 2.A.29) family.</text>
</comment>
<evidence type="ECO:0000256" key="4">
    <source>
        <dbReference type="ARBA" id="ARBA00022737"/>
    </source>
</evidence>
<dbReference type="InterPro" id="IPR030847">
    <property type="entry name" value="Hem25/SLC25A38"/>
</dbReference>
<keyword evidence="8 10" id="KW-0472">Membrane</keyword>
<evidence type="ECO:0000256" key="2">
    <source>
        <dbReference type="ARBA" id="ARBA00022448"/>
    </source>
</evidence>
<dbReference type="GO" id="GO:0005743">
    <property type="term" value="C:mitochondrial inner membrane"/>
    <property type="evidence" value="ECO:0007669"/>
    <property type="project" value="InterPro"/>
</dbReference>
<reference evidence="13" key="1">
    <citation type="journal article" date="2021" name="J Fungi (Basel)">
        <title>Virulence traits and population genomics of the black yeast Aureobasidium melanogenum.</title>
        <authorList>
            <person name="Cernosa A."/>
            <person name="Sun X."/>
            <person name="Gostincar C."/>
            <person name="Fang C."/>
            <person name="Gunde-Cimerman N."/>
            <person name="Song Z."/>
        </authorList>
    </citation>
    <scope>NUCLEOTIDE SEQUENCE</scope>
    <source>
        <strain evidence="13">EXF-9911</strain>
    </source>
</reference>
<evidence type="ECO:0008006" key="15">
    <source>
        <dbReference type="Google" id="ProtNLM"/>
    </source>
</evidence>
<dbReference type="OrthoDB" id="1924968at2759"/>
<dbReference type="Gene3D" id="1.50.40.10">
    <property type="entry name" value="Mitochondrial carrier domain"/>
    <property type="match status" value="1"/>
</dbReference>
<accession>A0A9P8J664</accession>
<dbReference type="PANTHER" id="PTHR46181">
    <property type="entry name" value="MITOCHONDRIAL GLYCINE TRANSPORTER"/>
    <property type="match status" value="1"/>
</dbReference>
<dbReference type="EMBL" id="JAHFXF010000474">
    <property type="protein sequence ID" value="KAG9687100.1"/>
    <property type="molecule type" value="Genomic_DNA"/>
</dbReference>
<evidence type="ECO:0000313" key="14">
    <source>
        <dbReference type="Proteomes" id="UP000779574"/>
    </source>
</evidence>
<evidence type="ECO:0000256" key="7">
    <source>
        <dbReference type="ARBA" id="ARBA00023128"/>
    </source>
</evidence>
<evidence type="ECO:0000256" key="9">
    <source>
        <dbReference type="ARBA" id="ARBA00034060"/>
    </source>
</evidence>
<dbReference type="PROSITE" id="PS50920">
    <property type="entry name" value="SOLCAR"/>
    <property type="match status" value="3"/>
</dbReference>
<dbReference type="GO" id="GO:1904983">
    <property type="term" value="P:glycine import into mitochondrion"/>
    <property type="evidence" value="ECO:0007669"/>
    <property type="project" value="InterPro"/>
</dbReference>
<evidence type="ECO:0000256" key="10">
    <source>
        <dbReference type="PROSITE-ProRule" id="PRU00282"/>
    </source>
</evidence>
<comment type="caution">
    <text evidence="13">The sequence shown here is derived from an EMBL/GenBank/DDBJ whole genome shotgun (WGS) entry which is preliminary data.</text>
</comment>
<keyword evidence="4" id="KW-0677">Repeat</keyword>
<keyword evidence="7" id="KW-0496">Mitochondrion</keyword>
<comment type="subcellular location">
    <subcellularLocation>
        <location evidence="1">Membrane</location>
        <topology evidence="1">Multi-pass membrane protein</topology>
    </subcellularLocation>
</comment>
<protein>
    <recommendedName>
        <fullName evidence="15">Mitochondrial glycine transporter</fullName>
    </recommendedName>
</protein>
<reference evidence="13" key="2">
    <citation type="submission" date="2021-08" db="EMBL/GenBank/DDBJ databases">
        <authorList>
            <person name="Gostincar C."/>
            <person name="Sun X."/>
            <person name="Song Z."/>
            <person name="Gunde-Cimerman N."/>
        </authorList>
    </citation>
    <scope>NUCLEOTIDE SEQUENCE</scope>
    <source>
        <strain evidence="13">EXF-9911</strain>
    </source>
</reference>
<keyword evidence="2 11" id="KW-0813">Transport</keyword>
<dbReference type="Proteomes" id="UP000779574">
    <property type="component" value="Unassembled WGS sequence"/>
</dbReference>
<feature type="repeat" description="Solcar" evidence="10">
    <location>
        <begin position="201"/>
        <end position="285"/>
    </location>
</feature>
<keyword evidence="6" id="KW-1133">Transmembrane helix</keyword>
<dbReference type="Pfam" id="PF00153">
    <property type="entry name" value="Mito_carr"/>
    <property type="match status" value="3"/>
</dbReference>
<dbReference type="PANTHER" id="PTHR46181:SF3">
    <property type="entry name" value="MITOCHONDRIAL GLYCINE TRANSPORTER"/>
    <property type="match status" value="1"/>
</dbReference>
<evidence type="ECO:0000256" key="6">
    <source>
        <dbReference type="ARBA" id="ARBA00022989"/>
    </source>
</evidence>
<organism evidence="13 14">
    <name type="scientific">Aureobasidium melanogenum</name>
    <name type="common">Aureobasidium pullulans var. melanogenum</name>
    <dbReference type="NCBI Taxonomy" id="46634"/>
    <lineage>
        <taxon>Eukaryota</taxon>
        <taxon>Fungi</taxon>
        <taxon>Dikarya</taxon>
        <taxon>Ascomycota</taxon>
        <taxon>Pezizomycotina</taxon>
        <taxon>Dothideomycetes</taxon>
        <taxon>Dothideomycetidae</taxon>
        <taxon>Dothideales</taxon>
        <taxon>Saccotheciaceae</taxon>
        <taxon>Aureobasidium</taxon>
    </lineage>
</organism>